<evidence type="ECO:0000256" key="3">
    <source>
        <dbReference type="ARBA" id="ARBA00022777"/>
    </source>
</evidence>
<accession>A0A4R2IFB5</accession>
<evidence type="ECO:0000256" key="5">
    <source>
        <dbReference type="PROSITE-ProRule" id="PRU10141"/>
    </source>
</evidence>
<dbReference type="Pfam" id="PF00069">
    <property type="entry name" value="Pkinase"/>
    <property type="match status" value="1"/>
</dbReference>
<dbReference type="InterPro" id="IPR017441">
    <property type="entry name" value="Protein_kinase_ATP_BS"/>
</dbReference>
<dbReference type="Proteomes" id="UP000294862">
    <property type="component" value="Unassembled WGS sequence"/>
</dbReference>
<keyword evidence="8" id="KW-1185">Reference proteome</keyword>
<keyword evidence="4 5" id="KW-0067">ATP-binding</keyword>
<organism evidence="7 8">
    <name type="scientific">Dokdonella fugitiva</name>
    <dbReference type="NCBI Taxonomy" id="328517"/>
    <lineage>
        <taxon>Bacteria</taxon>
        <taxon>Pseudomonadati</taxon>
        <taxon>Pseudomonadota</taxon>
        <taxon>Gammaproteobacteria</taxon>
        <taxon>Lysobacterales</taxon>
        <taxon>Rhodanobacteraceae</taxon>
        <taxon>Dokdonella</taxon>
    </lineage>
</organism>
<evidence type="ECO:0000256" key="2">
    <source>
        <dbReference type="ARBA" id="ARBA00022741"/>
    </source>
</evidence>
<dbReference type="EMBL" id="SLWQ01000001">
    <property type="protein sequence ID" value="TCO42906.1"/>
    <property type="molecule type" value="Genomic_DNA"/>
</dbReference>
<keyword evidence="2 5" id="KW-0547">Nucleotide-binding</keyword>
<dbReference type="InterPro" id="IPR019734">
    <property type="entry name" value="TPR_rpt"/>
</dbReference>
<dbReference type="SMART" id="SM00028">
    <property type="entry name" value="TPR"/>
    <property type="match status" value="4"/>
</dbReference>
<dbReference type="PROSITE" id="PS00108">
    <property type="entry name" value="PROTEIN_KINASE_ST"/>
    <property type="match status" value="1"/>
</dbReference>
<comment type="caution">
    <text evidence="7">The sequence shown here is derived from an EMBL/GenBank/DDBJ whole genome shotgun (WGS) entry which is preliminary data.</text>
</comment>
<dbReference type="SMART" id="SM00220">
    <property type="entry name" value="S_TKc"/>
    <property type="match status" value="1"/>
</dbReference>
<dbReference type="AlphaFoldDB" id="A0A4R2IFB5"/>
<dbReference type="PANTHER" id="PTHR43289:SF34">
    <property type="entry name" value="SERINE_THREONINE-PROTEIN KINASE YBDM-RELATED"/>
    <property type="match status" value="1"/>
</dbReference>
<dbReference type="PROSITE" id="PS50011">
    <property type="entry name" value="PROTEIN_KINASE_DOM"/>
    <property type="match status" value="1"/>
</dbReference>
<feature type="binding site" evidence="5">
    <location>
        <position position="117"/>
    </location>
    <ligand>
        <name>ATP</name>
        <dbReference type="ChEBI" id="CHEBI:30616"/>
    </ligand>
</feature>
<dbReference type="InterPro" id="IPR000719">
    <property type="entry name" value="Prot_kinase_dom"/>
</dbReference>
<gene>
    <name evidence="7" type="ORF">EV148_101313</name>
</gene>
<dbReference type="PANTHER" id="PTHR43289">
    <property type="entry name" value="MITOGEN-ACTIVATED PROTEIN KINASE KINASE KINASE 20-RELATED"/>
    <property type="match status" value="1"/>
</dbReference>
<dbReference type="Gene3D" id="3.30.200.20">
    <property type="entry name" value="Phosphorylase Kinase, domain 1"/>
    <property type="match status" value="1"/>
</dbReference>
<evidence type="ECO:0000313" key="8">
    <source>
        <dbReference type="Proteomes" id="UP000294862"/>
    </source>
</evidence>
<dbReference type="Pfam" id="PF13374">
    <property type="entry name" value="TPR_10"/>
    <property type="match status" value="1"/>
</dbReference>
<dbReference type="OrthoDB" id="9783151at2"/>
<keyword evidence="1" id="KW-0808">Transferase</keyword>
<dbReference type="GO" id="GO:0005524">
    <property type="term" value="F:ATP binding"/>
    <property type="evidence" value="ECO:0007669"/>
    <property type="project" value="UniProtKB-UniRule"/>
</dbReference>
<evidence type="ECO:0000256" key="1">
    <source>
        <dbReference type="ARBA" id="ARBA00022679"/>
    </source>
</evidence>
<dbReference type="SUPFAM" id="SSF56112">
    <property type="entry name" value="Protein kinase-like (PK-like)"/>
    <property type="match status" value="1"/>
</dbReference>
<evidence type="ECO:0000256" key="4">
    <source>
        <dbReference type="ARBA" id="ARBA00022840"/>
    </source>
</evidence>
<dbReference type="SUPFAM" id="SSF48452">
    <property type="entry name" value="TPR-like"/>
    <property type="match status" value="3"/>
</dbReference>
<sequence>MSVEEDERYQRAQAIVHELLELDPPLRAARMQRACADDDALRREVEWLLEAVDDDSGAGALKPAIDALARVLLADARVEAVAPRRYRLVERLGEGGMGQVWLAERDDGTTRQRVALKMLRAGAPGERELARFLAEGRILAGLNHPNIAHLVDAGRGADGAPFLAMEYVEGERIDRWCDARRAGLRERIELFLKVCAAVEYAHARLVIHRDLKPANILVGAGGEPKLLDFGIARLLDDAPGANATTVVRAMTLAYASPEQIEGKPLGTATDIYSLGIVLYEVLAGTRPFAHVESEHARTSAILSGDVEAPSRVARRAAVGRDARLRRIPVDVDAIVLKALRREAERRYASVAELADDLRNYLAARPVLARRDAFGYRTRRFLWRNRWPLAAAVLVAALAGGFTWRTVLAERDARLAADVAGKTTDFLVSTFALSDPTSAGRHDFTAREVLDQGRARIETELAGQPRARARLLEALGNAYRGINEGNAGAPLLEEAARLALTPAVDEPLAAARSLRAKALAILGARGSSDEAEQAARRALDLVLRHGAGDLRLLADAYGTLAQALDAAGKAPQAMASARRALELREASHAAPPEIAQSLLDICTVTSDVGEHAAAVPYCERALALHASAGSTHTNAYRLALREYENALLYAGDYAKALATRRDRLALTRELFGEDSAVLAMDRVVFAVTLAEHGLFDEAAGSLAAGLPVIERRNGRQSTQYALAIFDAGWIKYLLGEFDAAVPLLREALRIYEAAVGSKDNDRLPVLRVDLAIALIDAGHAGAEARALLESVIEARSAAQPDTSELAYARLPLARWHVAHREYAQAESLLDQVEAVGTRVEPELHARAAATRATILRARGDDAGALAHDRRAYELNLRDVGAGHPRTAYFALAYARALRAAGNAREAESLERDARPILEQAYPADSAYRRVGRN</sequence>
<keyword evidence="3 7" id="KW-0418">Kinase</keyword>
<dbReference type="GO" id="GO:0004674">
    <property type="term" value="F:protein serine/threonine kinase activity"/>
    <property type="evidence" value="ECO:0007669"/>
    <property type="project" value="TreeGrafter"/>
</dbReference>
<dbReference type="Gene3D" id="1.25.40.10">
    <property type="entry name" value="Tetratricopeptide repeat domain"/>
    <property type="match status" value="2"/>
</dbReference>
<evidence type="ECO:0000313" key="7">
    <source>
        <dbReference type="EMBL" id="TCO42906.1"/>
    </source>
</evidence>
<proteinExistence type="predicted"/>
<dbReference type="InterPro" id="IPR011990">
    <property type="entry name" value="TPR-like_helical_dom_sf"/>
</dbReference>
<reference evidence="7 8" key="1">
    <citation type="journal article" date="2015" name="Stand. Genomic Sci.">
        <title>Genomic Encyclopedia of Bacterial and Archaeal Type Strains, Phase III: the genomes of soil and plant-associated and newly described type strains.</title>
        <authorList>
            <person name="Whitman W.B."/>
            <person name="Woyke T."/>
            <person name="Klenk H.P."/>
            <person name="Zhou Y."/>
            <person name="Lilburn T.G."/>
            <person name="Beck B.J."/>
            <person name="De Vos P."/>
            <person name="Vandamme P."/>
            <person name="Eisen J.A."/>
            <person name="Garrity G."/>
            <person name="Hugenholtz P."/>
            <person name="Kyrpides N.C."/>
        </authorList>
    </citation>
    <scope>NUCLEOTIDE SEQUENCE [LARGE SCALE GENOMIC DNA]</scope>
    <source>
        <strain evidence="7 8">A3</strain>
    </source>
</reference>
<dbReference type="InterPro" id="IPR008271">
    <property type="entry name" value="Ser/Thr_kinase_AS"/>
</dbReference>
<evidence type="ECO:0000259" key="6">
    <source>
        <dbReference type="PROSITE" id="PS50011"/>
    </source>
</evidence>
<protein>
    <submittedName>
        <fullName evidence="7">Serine/threonine-protein kinase</fullName>
    </submittedName>
</protein>
<dbReference type="Gene3D" id="1.10.510.10">
    <property type="entry name" value="Transferase(Phosphotransferase) domain 1"/>
    <property type="match status" value="1"/>
</dbReference>
<dbReference type="RefSeq" id="WP_131992458.1">
    <property type="nucleotide sequence ID" value="NZ_SLWQ01000001.1"/>
</dbReference>
<feature type="domain" description="Protein kinase" evidence="6">
    <location>
        <begin position="86"/>
        <end position="361"/>
    </location>
</feature>
<dbReference type="CDD" id="cd14014">
    <property type="entry name" value="STKc_PknB_like"/>
    <property type="match status" value="1"/>
</dbReference>
<dbReference type="InterPro" id="IPR011009">
    <property type="entry name" value="Kinase-like_dom_sf"/>
</dbReference>
<dbReference type="PROSITE" id="PS00107">
    <property type="entry name" value="PROTEIN_KINASE_ATP"/>
    <property type="match status" value="1"/>
</dbReference>
<name>A0A4R2IFB5_9GAMM</name>